<dbReference type="CDD" id="cd01335">
    <property type="entry name" value="Radical_SAM"/>
    <property type="match status" value="1"/>
</dbReference>
<evidence type="ECO:0000256" key="1">
    <source>
        <dbReference type="ARBA" id="ARBA00022691"/>
    </source>
</evidence>
<dbReference type="Proteomes" id="UP000730482">
    <property type="component" value="Unassembled WGS sequence"/>
</dbReference>
<dbReference type="InterPro" id="IPR058240">
    <property type="entry name" value="rSAM_sf"/>
</dbReference>
<dbReference type="EMBL" id="JAAFYZ010000051">
    <property type="protein sequence ID" value="MBS2548540.1"/>
    <property type="molecule type" value="Genomic_DNA"/>
</dbReference>
<gene>
    <name evidence="6" type="ORF">KGQ19_16860</name>
</gene>
<accession>A0ABS5KR58</accession>
<keyword evidence="2" id="KW-0479">Metal-binding</keyword>
<comment type="caution">
    <text evidence="6">The sequence shown here is derived from an EMBL/GenBank/DDBJ whole genome shotgun (WGS) entry which is preliminary data.</text>
</comment>
<dbReference type="SFLD" id="SFLDG01067">
    <property type="entry name" value="SPASM/twitch_domain_containing"/>
    <property type="match status" value="1"/>
</dbReference>
<evidence type="ECO:0000256" key="3">
    <source>
        <dbReference type="ARBA" id="ARBA00023004"/>
    </source>
</evidence>
<evidence type="ECO:0000313" key="7">
    <source>
        <dbReference type="Proteomes" id="UP000730482"/>
    </source>
</evidence>
<organism evidence="6 7">
    <name type="scientific">Catenulispora pinistramenti</name>
    <dbReference type="NCBI Taxonomy" id="2705254"/>
    <lineage>
        <taxon>Bacteria</taxon>
        <taxon>Bacillati</taxon>
        <taxon>Actinomycetota</taxon>
        <taxon>Actinomycetes</taxon>
        <taxon>Catenulisporales</taxon>
        <taxon>Catenulisporaceae</taxon>
        <taxon>Catenulispora</taxon>
    </lineage>
</organism>
<reference evidence="6 7" key="1">
    <citation type="submission" date="2020-02" db="EMBL/GenBank/DDBJ databases">
        <title>Acidophilic actinobacteria isolated from forest soil.</title>
        <authorList>
            <person name="Golinska P."/>
        </authorList>
    </citation>
    <scope>NUCLEOTIDE SEQUENCE [LARGE SCALE GENOMIC DNA]</scope>
    <source>
        <strain evidence="6 7">NL8</strain>
    </source>
</reference>
<keyword evidence="7" id="KW-1185">Reference proteome</keyword>
<dbReference type="Gene3D" id="3.20.20.70">
    <property type="entry name" value="Aldolase class I"/>
    <property type="match status" value="1"/>
</dbReference>
<protein>
    <submittedName>
        <fullName evidence="6">Radical SAM protein</fullName>
    </submittedName>
</protein>
<evidence type="ECO:0000256" key="4">
    <source>
        <dbReference type="ARBA" id="ARBA00023014"/>
    </source>
</evidence>
<dbReference type="SUPFAM" id="SSF102114">
    <property type="entry name" value="Radical SAM enzymes"/>
    <property type="match status" value="1"/>
</dbReference>
<dbReference type="InterPro" id="IPR007197">
    <property type="entry name" value="rSAM"/>
</dbReference>
<keyword evidence="4" id="KW-0411">Iron-sulfur</keyword>
<name>A0ABS5KR58_9ACTN</name>
<evidence type="ECO:0000313" key="6">
    <source>
        <dbReference type="EMBL" id="MBS2548540.1"/>
    </source>
</evidence>
<dbReference type="PANTHER" id="PTHR11228">
    <property type="entry name" value="RADICAL SAM DOMAIN PROTEIN"/>
    <property type="match status" value="1"/>
</dbReference>
<dbReference type="RefSeq" id="WP_212010120.1">
    <property type="nucleotide sequence ID" value="NZ_JAAFYZ010000051.1"/>
</dbReference>
<evidence type="ECO:0000256" key="2">
    <source>
        <dbReference type="ARBA" id="ARBA00022723"/>
    </source>
</evidence>
<keyword evidence="3" id="KW-0408">Iron</keyword>
<dbReference type="SFLD" id="SFLDS00029">
    <property type="entry name" value="Radical_SAM"/>
    <property type="match status" value="1"/>
</dbReference>
<feature type="domain" description="Radical SAM core" evidence="5">
    <location>
        <begin position="75"/>
        <end position="290"/>
    </location>
</feature>
<dbReference type="PROSITE" id="PS51918">
    <property type="entry name" value="RADICAL_SAM"/>
    <property type="match status" value="1"/>
</dbReference>
<dbReference type="InterPro" id="IPR050377">
    <property type="entry name" value="Radical_SAM_PqqE_MftC-like"/>
</dbReference>
<keyword evidence="1" id="KW-0949">S-adenosyl-L-methionine</keyword>
<evidence type="ECO:0000259" key="5">
    <source>
        <dbReference type="PROSITE" id="PS51918"/>
    </source>
</evidence>
<dbReference type="InterPro" id="IPR013785">
    <property type="entry name" value="Aldolase_TIM"/>
</dbReference>
<dbReference type="PANTHER" id="PTHR11228:SF7">
    <property type="entry name" value="PQQA PEPTIDE CYCLASE"/>
    <property type="match status" value="1"/>
</dbReference>
<sequence>MHQLIAAPFLGGHFIVKPGGKPGLRLPSALFDELAGADRCPPELVDPIKTAFGIDLDQPQLRDAILVRESSPLPNGGFGRASWEINLGCNWDCEHCYLALKKFEGLLWEDKVRLLKTMRDAGVLFLQITGGEPTIDRDFIRAYALAAELGMMLHISTNASQLHQPRILELFDRYPPWRITASIYGASEDAYDALVRRRGGWRLFMRGMAAAIESGLPLRLNIVLTRSNAHERDAMIGLAETWGIEHNVYGNLSPTIYGGAEVLDAQDVATLTPRSPFTGCNAGHTFFHVDLHGRATVCKVERDVKIDLPTEGLPGLARLGAIADRAQVRTGGCSGCAISGSCTVCRPLAKLYQQAKAPLSSYCQHGRKESV</sequence>
<proteinExistence type="predicted"/>
<dbReference type="Pfam" id="PF04055">
    <property type="entry name" value="Radical_SAM"/>
    <property type="match status" value="1"/>
</dbReference>